<dbReference type="InterPro" id="IPR001789">
    <property type="entry name" value="Sig_transdc_resp-reg_receiver"/>
</dbReference>
<evidence type="ECO:0000256" key="11">
    <source>
        <dbReference type="ARBA" id="ARBA00023125"/>
    </source>
</evidence>
<dbReference type="Proteomes" id="UP000758652">
    <property type="component" value="Unassembled WGS sequence"/>
</dbReference>
<keyword evidence="11" id="KW-0238">DNA-binding</keyword>
<feature type="domain" description="Response regulatory" evidence="18">
    <location>
        <begin position="3"/>
        <end position="116"/>
    </location>
</feature>
<dbReference type="Pfam" id="PF00512">
    <property type="entry name" value="HisKA"/>
    <property type="match status" value="1"/>
</dbReference>
<evidence type="ECO:0000256" key="10">
    <source>
        <dbReference type="ARBA" id="ARBA00023012"/>
    </source>
</evidence>
<keyword evidence="20" id="KW-1185">Reference proteome</keyword>
<evidence type="ECO:0000259" key="18">
    <source>
        <dbReference type="PROSITE" id="PS50110"/>
    </source>
</evidence>
<evidence type="ECO:0000256" key="12">
    <source>
        <dbReference type="ARBA" id="ARBA00023136"/>
    </source>
</evidence>
<evidence type="ECO:0000259" key="17">
    <source>
        <dbReference type="PROSITE" id="PS50109"/>
    </source>
</evidence>
<feature type="coiled-coil region" evidence="15">
    <location>
        <begin position="210"/>
        <end position="237"/>
    </location>
</feature>
<dbReference type="SMART" id="SM00448">
    <property type="entry name" value="REC"/>
    <property type="match status" value="1"/>
</dbReference>
<dbReference type="InterPro" id="IPR036097">
    <property type="entry name" value="HisK_dim/P_sf"/>
</dbReference>
<dbReference type="InterPro" id="IPR005467">
    <property type="entry name" value="His_kinase_dom"/>
</dbReference>
<dbReference type="Pfam" id="PF00072">
    <property type="entry name" value="Response_reg"/>
    <property type="match status" value="1"/>
</dbReference>
<feature type="transmembrane region" description="Helical" evidence="16">
    <location>
        <begin position="672"/>
        <end position="695"/>
    </location>
</feature>
<evidence type="ECO:0000256" key="7">
    <source>
        <dbReference type="ARBA" id="ARBA00022692"/>
    </source>
</evidence>
<keyword evidence="5" id="KW-1003">Cell membrane</keyword>
<dbReference type="CDD" id="cd00075">
    <property type="entry name" value="HATPase"/>
    <property type="match status" value="1"/>
</dbReference>
<dbReference type="Pfam" id="PF02518">
    <property type="entry name" value="HATPase_c"/>
    <property type="match status" value="1"/>
</dbReference>
<organism evidence="19 20">
    <name type="scientific">Claveliimonas monacensis</name>
    <dbReference type="NCBI Taxonomy" id="2779351"/>
    <lineage>
        <taxon>Bacteria</taxon>
        <taxon>Bacillati</taxon>
        <taxon>Bacillota</taxon>
        <taxon>Clostridia</taxon>
        <taxon>Lachnospirales</taxon>
        <taxon>Lachnospiraceae</taxon>
        <taxon>Claveliimonas</taxon>
    </lineage>
</organism>
<dbReference type="Pfam" id="PF02687">
    <property type="entry name" value="FtsX"/>
    <property type="match status" value="1"/>
</dbReference>
<proteinExistence type="predicted"/>
<dbReference type="InterPro" id="IPR036890">
    <property type="entry name" value="HATPase_C_sf"/>
</dbReference>
<dbReference type="RefSeq" id="WP_311135983.1">
    <property type="nucleotide sequence ID" value="NZ_JADCKL010000001.1"/>
</dbReference>
<keyword evidence="15" id="KW-0175">Coiled coil</keyword>
<feature type="transmembrane region" description="Helical" evidence="16">
    <location>
        <begin position="629"/>
        <end position="660"/>
    </location>
</feature>
<feature type="modified residue" description="4-aspartylphosphate" evidence="14">
    <location>
        <position position="52"/>
    </location>
</feature>
<evidence type="ECO:0000256" key="1">
    <source>
        <dbReference type="ARBA" id="ARBA00000085"/>
    </source>
</evidence>
<evidence type="ECO:0000256" key="3">
    <source>
        <dbReference type="ARBA" id="ARBA00012438"/>
    </source>
</evidence>
<dbReference type="PANTHER" id="PTHR43547:SF2">
    <property type="entry name" value="HYBRID SIGNAL TRANSDUCTION HISTIDINE KINASE C"/>
    <property type="match status" value="1"/>
</dbReference>
<keyword evidence="10" id="KW-0902">Two-component regulatory system</keyword>
<dbReference type="PANTHER" id="PTHR43547">
    <property type="entry name" value="TWO-COMPONENT HISTIDINE KINASE"/>
    <property type="match status" value="1"/>
</dbReference>
<dbReference type="CDD" id="cd17574">
    <property type="entry name" value="REC_OmpR"/>
    <property type="match status" value="1"/>
</dbReference>
<keyword evidence="7 16" id="KW-0812">Transmembrane</keyword>
<keyword evidence="8" id="KW-0808">Transferase</keyword>
<dbReference type="PROSITE" id="PS50110">
    <property type="entry name" value="RESPONSE_REGULATORY"/>
    <property type="match status" value="1"/>
</dbReference>
<evidence type="ECO:0000313" key="19">
    <source>
        <dbReference type="EMBL" id="MBE5061661.1"/>
    </source>
</evidence>
<evidence type="ECO:0000256" key="9">
    <source>
        <dbReference type="ARBA" id="ARBA00022989"/>
    </source>
</evidence>
<dbReference type="PRINTS" id="PR00344">
    <property type="entry name" value="BCTRLSENSOR"/>
</dbReference>
<dbReference type="SUPFAM" id="SSF46894">
    <property type="entry name" value="C-terminal effector domain of the bipartite response regulators"/>
    <property type="match status" value="1"/>
</dbReference>
<evidence type="ECO:0000256" key="2">
    <source>
        <dbReference type="ARBA" id="ARBA00004651"/>
    </source>
</evidence>
<dbReference type="SMART" id="SM00388">
    <property type="entry name" value="HisKA"/>
    <property type="match status" value="1"/>
</dbReference>
<evidence type="ECO:0000256" key="6">
    <source>
        <dbReference type="ARBA" id="ARBA00022553"/>
    </source>
</evidence>
<dbReference type="Gene3D" id="1.10.287.130">
    <property type="match status" value="1"/>
</dbReference>
<dbReference type="InterPro" id="IPR016032">
    <property type="entry name" value="Sig_transdc_resp-reg_C-effctor"/>
</dbReference>
<keyword evidence="9 16" id="KW-1133">Transmembrane helix</keyword>
<dbReference type="Gene3D" id="3.30.565.10">
    <property type="entry name" value="Histidine kinase-like ATPase, C-terminal domain"/>
    <property type="match status" value="1"/>
</dbReference>
<dbReference type="SUPFAM" id="SSF55874">
    <property type="entry name" value="ATPase domain of HSP90 chaperone/DNA topoisomerase II/histidine kinase"/>
    <property type="match status" value="1"/>
</dbReference>
<dbReference type="SMART" id="SM00387">
    <property type="entry name" value="HATPase_c"/>
    <property type="match status" value="1"/>
</dbReference>
<sequence>MYKILIVEDDRGLNQGITLALEREDTAFLQAHAAGEAREILGREQVDMALLDVNLPDGSGYDLLKEIRSHSKIPVLLITANDLESDEITGFSLGADDYITKPFGLMALRARVDRMRLRTGGEPESKKDDYADSRYHFQFEEMRFYVDGQEIVLSKIEQKLLRFFVRNPGQTLTRERLEEMLDGAMDGTFEEDHYDETELSRLESRWKQYIASTQRALEETRREREDMKALVSDISHQTKTPLANILLYGELLEEKASDGEERRLARQILGQTKKLAFLIQALVKMSRLEFGILEIQPVKQSLRPLLEGVAETFGPGAGEKDMTLECVLPPEEVLCRYDRKWTGEALGNVVDNAIKYSPAGSRVRIRVREFEFYVCIQVEDQGPGIPEEERARIFGRFCRGGQVQQEEGVGIGLYLARQILERQDGYIRVSSREGEGSCFGLYAIREKLATGKYVLGQVDTDDNGNVEEDRLRYHAGDAITLVAPDGQRRQFEILSLVKENYYGLTTRKGEAFSFYTAADVSKEMASPECLMSYLFDVEDDREDDFAGFIDTYTTSQEPLMNYESRQRYTNEFSSMTGLITLVGGVLTTVVGVIGVLNFVNSILTGIVTRKRELAMMEAIGMTRRQLARMLMLEGVCYAGFTILASLAAGCILSLTLVRALSEGLWFMDYHFVIWPMLLVFPILLLLGVVVPYLAWLPQRKESVVSVISREA</sequence>
<dbReference type="Gene3D" id="6.10.250.690">
    <property type="match status" value="1"/>
</dbReference>
<dbReference type="InterPro" id="IPR011006">
    <property type="entry name" value="CheY-like_superfamily"/>
</dbReference>
<evidence type="ECO:0000256" key="4">
    <source>
        <dbReference type="ARBA" id="ARBA00018672"/>
    </source>
</evidence>
<evidence type="ECO:0000256" key="15">
    <source>
        <dbReference type="SAM" id="Coils"/>
    </source>
</evidence>
<dbReference type="InterPro" id="IPR003594">
    <property type="entry name" value="HATPase_dom"/>
</dbReference>
<comment type="subcellular location">
    <subcellularLocation>
        <location evidence="2">Cell membrane</location>
        <topology evidence="2">Multi-pass membrane protein</topology>
    </subcellularLocation>
</comment>
<dbReference type="Gene3D" id="3.40.50.2300">
    <property type="match status" value="1"/>
</dbReference>
<evidence type="ECO:0000256" key="13">
    <source>
        <dbReference type="ARBA" id="ARBA00024867"/>
    </source>
</evidence>
<reference evidence="19 20" key="1">
    <citation type="submission" date="2020-10" db="EMBL/GenBank/DDBJ databases">
        <title>ChiBAC.</title>
        <authorList>
            <person name="Zenner C."/>
            <person name="Hitch T.C.A."/>
            <person name="Clavel T."/>
        </authorList>
    </citation>
    <scope>NUCLEOTIDE SEQUENCE [LARGE SCALE GENOMIC DNA]</scope>
    <source>
        <strain evidence="19 20">DSM 108991</strain>
    </source>
</reference>
<dbReference type="SUPFAM" id="SSF52172">
    <property type="entry name" value="CheY-like"/>
    <property type="match status" value="1"/>
</dbReference>
<dbReference type="CDD" id="cd00082">
    <property type="entry name" value="HisKA"/>
    <property type="match status" value="1"/>
</dbReference>
<keyword evidence="12 16" id="KW-0472">Membrane</keyword>
<protein>
    <recommendedName>
        <fullName evidence="4">Stage 0 sporulation protein A homolog</fullName>
        <ecNumber evidence="3">2.7.13.3</ecNumber>
    </recommendedName>
</protein>
<name>A0ABR9RFB0_9FIRM</name>
<evidence type="ECO:0000256" key="16">
    <source>
        <dbReference type="SAM" id="Phobius"/>
    </source>
</evidence>
<dbReference type="EMBL" id="JADCKL010000001">
    <property type="protein sequence ID" value="MBE5061661.1"/>
    <property type="molecule type" value="Genomic_DNA"/>
</dbReference>
<dbReference type="InterPro" id="IPR036388">
    <property type="entry name" value="WH-like_DNA-bd_sf"/>
</dbReference>
<evidence type="ECO:0000256" key="5">
    <source>
        <dbReference type="ARBA" id="ARBA00022475"/>
    </source>
</evidence>
<dbReference type="Gene3D" id="1.10.10.10">
    <property type="entry name" value="Winged helix-like DNA-binding domain superfamily/Winged helix DNA-binding domain"/>
    <property type="match status" value="1"/>
</dbReference>
<accession>A0ABR9RFB0</accession>
<evidence type="ECO:0000313" key="20">
    <source>
        <dbReference type="Proteomes" id="UP000758652"/>
    </source>
</evidence>
<dbReference type="InterPro" id="IPR003838">
    <property type="entry name" value="ABC3_permease_C"/>
</dbReference>
<comment type="caution">
    <text evidence="19">The sequence shown here is derived from an EMBL/GenBank/DDBJ whole genome shotgun (WGS) entry which is preliminary data.</text>
</comment>
<dbReference type="InterPro" id="IPR003661">
    <property type="entry name" value="HisK_dim/P_dom"/>
</dbReference>
<dbReference type="EC" id="2.7.13.3" evidence="3"/>
<keyword evidence="6 14" id="KW-0597">Phosphoprotein</keyword>
<dbReference type="PROSITE" id="PS50109">
    <property type="entry name" value="HIS_KIN"/>
    <property type="match status" value="1"/>
</dbReference>
<gene>
    <name evidence="19" type="ORF">INF30_00045</name>
</gene>
<dbReference type="InterPro" id="IPR004358">
    <property type="entry name" value="Sig_transdc_His_kin-like_C"/>
</dbReference>
<evidence type="ECO:0000256" key="14">
    <source>
        <dbReference type="PROSITE-ProRule" id="PRU00169"/>
    </source>
</evidence>
<dbReference type="SUPFAM" id="SSF47384">
    <property type="entry name" value="Homodimeric domain of signal transducing histidine kinase"/>
    <property type="match status" value="1"/>
</dbReference>
<comment type="function">
    <text evidence="13">May play the central regulatory role in sporulation. It may be an element of the effector pathway responsible for the activation of sporulation genes in response to nutritional stress. Spo0A may act in concert with spo0H (a sigma factor) to control the expression of some genes that are critical to the sporulation process.</text>
</comment>
<keyword evidence="8" id="KW-0418">Kinase</keyword>
<evidence type="ECO:0000256" key="8">
    <source>
        <dbReference type="ARBA" id="ARBA00022777"/>
    </source>
</evidence>
<feature type="domain" description="Histidine kinase" evidence="17">
    <location>
        <begin position="233"/>
        <end position="447"/>
    </location>
</feature>
<feature type="transmembrane region" description="Helical" evidence="16">
    <location>
        <begin position="575"/>
        <end position="608"/>
    </location>
</feature>
<comment type="catalytic activity">
    <reaction evidence="1">
        <text>ATP + protein L-histidine = ADP + protein N-phospho-L-histidine.</text>
        <dbReference type="EC" id="2.7.13.3"/>
    </reaction>
</comment>